<proteinExistence type="predicted"/>
<dbReference type="PANTHER" id="PTHR43628:SF1">
    <property type="entry name" value="CHITIN SYNTHASE REGULATORY FACTOR 2-RELATED"/>
    <property type="match status" value="1"/>
</dbReference>
<protein>
    <submittedName>
        <fullName evidence="2">Uncharacterized protein</fullName>
    </submittedName>
</protein>
<sequence>MSEMGTTTPAKKNGEPHILLQMTEEQFLKRKEFLEEMDIPGMSELIQAHQFTASWTVPQNDTKAAHFYSEAARLDNPEGNYFLGRCYQDGRGIGKNLYMAHMHLEKAANKSPTTLGFVTKLNKNIGVARAQQELGFMNEWGIYVKKDYSKAVKFYQQAADNGARRAATFLAQLYRDGKGVPKDDQMAESYWNKALSLGDKNAASALTYHYLCQSDVEKAKAMLEKGRKLRNPSLIALTNENFTLLEKVCSLKLHQDFEGDMIVFERRQNLKISGLTLMDRIIRVENIPKFRSEGKNLTNRLNQKASDIDRINESLRDVARLQQLFEQKNSFNNGEKEEIVDILYKAIITEFDTFDKISDDIHKKFVTLIGQLYTTKCVKVKKSESEMKIRACYIAFTLQDSYFNKRTLLLIAKKGLRCYPNNVLFHYLVCRLYGVLEEPKTGLDYVNKSLEEFPDHPDLLRLKTTFLPNVLERREQDMEEMISTYEKYLNGVPSDNWNVPHAYYLMTCLYIQIANNRKTPNKARNGIKIMKHYYSLGIEAEERVHPEFQKRVESYSRIKIETGNMLARLESLQSSSSADNGLGMNNVLRMGRERHPVSVTPAEGVGWQIKIGNRPAQVANVFEFASVLKRELDESLVAAGCEPVSSKKEEKEVAKSEPASD</sequence>
<dbReference type="SMART" id="SM00671">
    <property type="entry name" value="SEL1"/>
    <property type="match status" value="4"/>
</dbReference>
<dbReference type="EMBL" id="CAXLJM020000068">
    <property type="protein sequence ID" value="CAL8124916.1"/>
    <property type="molecule type" value="Genomic_DNA"/>
</dbReference>
<dbReference type="InterPro" id="IPR006597">
    <property type="entry name" value="Sel1-like"/>
</dbReference>
<reference evidence="2 3" key="1">
    <citation type="submission" date="2024-08" db="EMBL/GenBank/DDBJ databases">
        <authorList>
            <person name="Cucini C."/>
            <person name="Frati F."/>
        </authorList>
    </citation>
    <scope>NUCLEOTIDE SEQUENCE [LARGE SCALE GENOMIC DNA]</scope>
</reference>
<evidence type="ECO:0000313" key="2">
    <source>
        <dbReference type="EMBL" id="CAL8124916.1"/>
    </source>
</evidence>
<organism evidence="2 3">
    <name type="scientific">Orchesella dallaii</name>
    <dbReference type="NCBI Taxonomy" id="48710"/>
    <lineage>
        <taxon>Eukaryota</taxon>
        <taxon>Metazoa</taxon>
        <taxon>Ecdysozoa</taxon>
        <taxon>Arthropoda</taxon>
        <taxon>Hexapoda</taxon>
        <taxon>Collembola</taxon>
        <taxon>Entomobryomorpha</taxon>
        <taxon>Entomobryoidea</taxon>
        <taxon>Orchesellidae</taxon>
        <taxon>Orchesellinae</taxon>
        <taxon>Orchesella</taxon>
    </lineage>
</organism>
<dbReference type="PANTHER" id="PTHR43628">
    <property type="entry name" value="ACTIVATOR OF C KINASE PROTEIN 1-RELATED"/>
    <property type="match status" value="1"/>
</dbReference>
<dbReference type="SUPFAM" id="SSF81901">
    <property type="entry name" value="HCP-like"/>
    <property type="match status" value="1"/>
</dbReference>
<dbReference type="Proteomes" id="UP001642540">
    <property type="component" value="Unassembled WGS sequence"/>
</dbReference>
<feature type="region of interest" description="Disordered" evidence="1">
    <location>
        <begin position="641"/>
        <end position="661"/>
    </location>
</feature>
<name>A0ABP1RE77_9HEXA</name>
<comment type="caution">
    <text evidence="2">The sequence shown here is derived from an EMBL/GenBank/DDBJ whole genome shotgun (WGS) entry which is preliminary data.</text>
</comment>
<feature type="compositionally biased region" description="Basic and acidic residues" evidence="1">
    <location>
        <begin position="645"/>
        <end position="655"/>
    </location>
</feature>
<dbReference type="InterPro" id="IPR052945">
    <property type="entry name" value="Mitotic_Regulator"/>
</dbReference>
<dbReference type="Gene3D" id="1.25.40.10">
    <property type="entry name" value="Tetratricopeptide repeat domain"/>
    <property type="match status" value="1"/>
</dbReference>
<dbReference type="Pfam" id="PF08238">
    <property type="entry name" value="Sel1"/>
    <property type="match status" value="4"/>
</dbReference>
<evidence type="ECO:0000256" key="1">
    <source>
        <dbReference type="SAM" id="MobiDB-lite"/>
    </source>
</evidence>
<evidence type="ECO:0000313" key="3">
    <source>
        <dbReference type="Proteomes" id="UP001642540"/>
    </source>
</evidence>
<gene>
    <name evidence="2" type="ORF">ODALV1_LOCUS20808</name>
</gene>
<dbReference type="InterPro" id="IPR011990">
    <property type="entry name" value="TPR-like_helical_dom_sf"/>
</dbReference>
<accession>A0ABP1RE77</accession>
<keyword evidence="3" id="KW-1185">Reference proteome</keyword>